<gene>
    <name evidence="2" type="ORF">C0J00_03650</name>
</gene>
<proteinExistence type="predicted"/>
<evidence type="ECO:0000259" key="1">
    <source>
        <dbReference type="Pfam" id="PF03446"/>
    </source>
</evidence>
<sequence length="184" mass="20362">MTTAISIIGQGKMGQALARHFEQAGISVQILGREQEVVQGKFVVFAVPYEDMISLIYPNQEHFTDKIIIDISNPLDYKTKKSLLALDESVSLKLASQFPDLTFIKAFNTTFTSSRVIATESPLVMIAGDSSSAKEKLITLLNQSHFKTIDMGNLDRSRDLEAFARVQLSLLEAGHIKPLKSFAL</sequence>
<dbReference type="EMBL" id="CP025536">
    <property type="protein sequence ID" value="AUW96276.1"/>
    <property type="molecule type" value="Genomic_DNA"/>
</dbReference>
<dbReference type="Pfam" id="PF03446">
    <property type="entry name" value="NAD_binding_2"/>
    <property type="match status" value="1"/>
</dbReference>
<dbReference type="GO" id="GO:0050661">
    <property type="term" value="F:NADP binding"/>
    <property type="evidence" value="ECO:0007669"/>
    <property type="project" value="InterPro"/>
</dbReference>
<dbReference type="KEGG" id="splr:C0J00_03650"/>
<dbReference type="GeneID" id="98393006"/>
<evidence type="ECO:0000313" key="3">
    <source>
        <dbReference type="Proteomes" id="UP000238956"/>
    </source>
</evidence>
<protein>
    <submittedName>
        <fullName evidence="2">Diguanylate cyclase</fullName>
    </submittedName>
</protein>
<dbReference type="Gene3D" id="3.40.50.720">
    <property type="entry name" value="NAD(P)-binding Rossmann-like Domain"/>
    <property type="match status" value="1"/>
</dbReference>
<reference evidence="2 3" key="1">
    <citation type="submission" date="2017-12" db="EMBL/GenBank/DDBJ databases">
        <authorList>
            <person name="Hurst M.R.H."/>
        </authorList>
    </citation>
    <scope>NUCLEOTIDE SEQUENCE [LARGE SCALE GENOMIC DNA]</scope>
    <source>
        <strain evidence="2 3">TH11417</strain>
    </source>
</reference>
<dbReference type="SUPFAM" id="SSF51735">
    <property type="entry name" value="NAD(P)-binding Rossmann-fold domains"/>
    <property type="match status" value="1"/>
</dbReference>
<feature type="domain" description="6-phosphogluconate dehydrogenase NADP-binding" evidence="1">
    <location>
        <begin position="5"/>
        <end position="39"/>
    </location>
</feature>
<dbReference type="OrthoDB" id="9786864at2"/>
<dbReference type="PANTHER" id="PTHR14239">
    <property type="entry name" value="DUDULIN-RELATED"/>
    <property type="match status" value="1"/>
</dbReference>
<dbReference type="InterPro" id="IPR051267">
    <property type="entry name" value="STEAP_metalloreductase"/>
</dbReference>
<keyword evidence="3" id="KW-1185">Reference proteome</keyword>
<organism evidence="2 3">
    <name type="scientific">Streptococcus pluranimalium</name>
    <dbReference type="NCBI Taxonomy" id="82348"/>
    <lineage>
        <taxon>Bacteria</taxon>
        <taxon>Bacillati</taxon>
        <taxon>Bacillota</taxon>
        <taxon>Bacilli</taxon>
        <taxon>Lactobacillales</taxon>
        <taxon>Streptococcaceae</taxon>
        <taxon>Streptococcus</taxon>
    </lineage>
</organism>
<reference evidence="2 3" key="2">
    <citation type="submission" date="2018-02" db="EMBL/GenBank/DDBJ databases">
        <title>Whole genome sequencing analysis of Streptococcus pluranimalium isolated from cattle infected mastitis in China.</title>
        <authorList>
            <person name="Zhang J.-R."/>
            <person name="Hu G.-Z."/>
        </authorList>
    </citation>
    <scope>NUCLEOTIDE SEQUENCE [LARGE SCALE GENOMIC DNA]</scope>
    <source>
        <strain evidence="2 3">TH11417</strain>
    </source>
</reference>
<name>A0A2L0D391_9STRE</name>
<dbReference type="Proteomes" id="UP000238956">
    <property type="component" value="Chromosome"/>
</dbReference>
<dbReference type="RefSeq" id="WP_104967610.1">
    <property type="nucleotide sequence ID" value="NZ_CP025536.1"/>
</dbReference>
<dbReference type="AlphaFoldDB" id="A0A2L0D391"/>
<dbReference type="InterPro" id="IPR036291">
    <property type="entry name" value="NAD(P)-bd_dom_sf"/>
</dbReference>
<evidence type="ECO:0000313" key="2">
    <source>
        <dbReference type="EMBL" id="AUW96276.1"/>
    </source>
</evidence>
<accession>A0A2L0D391</accession>
<dbReference type="InterPro" id="IPR006115">
    <property type="entry name" value="6PGDH_NADP-bd"/>
</dbReference>